<dbReference type="InterPro" id="IPR058768">
    <property type="entry name" value="MCM9_N"/>
</dbReference>
<dbReference type="Pfam" id="PF26066">
    <property type="entry name" value="MCM9_N"/>
    <property type="match status" value="1"/>
</dbReference>
<dbReference type="Ensembl" id="ENSSPAT00000019765.1">
    <property type="protein sequence ID" value="ENSSPAP00000019469.1"/>
    <property type="gene ID" value="ENSSPAG00000014698.1"/>
</dbReference>
<protein>
    <recommendedName>
        <fullName evidence="1">MCM9 N-terminal domain-containing protein</fullName>
    </recommendedName>
</protein>
<name>A0A3B5ANX2_9TELE</name>
<sequence length="143" mass="16076">MLIGPEQEALIGRVFESYLTEHHHGDLLQLSAGSDEDAHRPVVVNAMTLFETNMELGDYFNAYPEDVLAIFDKVLHKRATELSDDSSPKRKDQRMRRTLHARITGQNPAEVQMFRGSNGSVCCLRCQEASGFNSELITGVHRC</sequence>
<dbReference type="GeneTree" id="ENSGT00940000169801"/>
<evidence type="ECO:0000313" key="2">
    <source>
        <dbReference type="Ensembl" id="ENSSPAP00000019469.1"/>
    </source>
</evidence>
<accession>A0A3B5ANX2</accession>
<evidence type="ECO:0000259" key="1">
    <source>
        <dbReference type="Pfam" id="PF26066"/>
    </source>
</evidence>
<dbReference type="AlphaFoldDB" id="A0A3B5ANX2"/>
<reference evidence="2" key="1">
    <citation type="submission" date="2023-09" db="UniProtKB">
        <authorList>
            <consortium name="Ensembl"/>
        </authorList>
    </citation>
    <scope>IDENTIFICATION</scope>
</reference>
<organism evidence="2">
    <name type="scientific">Stegastes partitus</name>
    <name type="common">bicolor damselfish</name>
    <dbReference type="NCBI Taxonomy" id="144197"/>
    <lineage>
        <taxon>Eukaryota</taxon>
        <taxon>Metazoa</taxon>
        <taxon>Chordata</taxon>
        <taxon>Craniata</taxon>
        <taxon>Vertebrata</taxon>
        <taxon>Euteleostomi</taxon>
        <taxon>Actinopterygii</taxon>
        <taxon>Neopterygii</taxon>
        <taxon>Teleostei</taxon>
        <taxon>Neoteleostei</taxon>
        <taxon>Acanthomorphata</taxon>
        <taxon>Ovalentaria</taxon>
        <taxon>Pomacentridae</taxon>
        <taxon>Stegastes</taxon>
    </lineage>
</organism>
<feature type="domain" description="MCM9 N-terminal" evidence="1">
    <location>
        <begin position="6"/>
        <end position="105"/>
    </location>
</feature>
<dbReference type="STRING" id="144197.ENSSPAP00000019469"/>
<proteinExistence type="predicted"/>